<organism evidence="1 2">
    <name type="scientific">Candidatus Anaerobiospirillum pullistercoris</name>
    <dbReference type="NCBI Taxonomy" id="2838452"/>
    <lineage>
        <taxon>Bacteria</taxon>
        <taxon>Pseudomonadati</taxon>
        <taxon>Pseudomonadota</taxon>
        <taxon>Gammaproteobacteria</taxon>
        <taxon>Aeromonadales</taxon>
        <taxon>Succinivibrionaceae</taxon>
        <taxon>Anaerobiospirillum</taxon>
    </lineage>
</organism>
<gene>
    <name evidence="1" type="ORF">H9850_09005</name>
</gene>
<dbReference type="Proteomes" id="UP000886829">
    <property type="component" value="Unassembled WGS sequence"/>
</dbReference>
<name>A0A9D1WEA0_9GAMM</name>
<sequence>MGLRRAADAAHGRWCDAVRKSVTLRIFGALGQENGAKSPKEVRWAVFPKL</sequence>
<dbReference type="AlphaFoldDB" id="A0A9D1WEA0"/>
<evidence type="ECO:0000313" key="2">
    <source>
        <dbReference type="Proteomes" id="UP000886829"/>
    </source>
</evidence>
<protein>
    <submittedName>
        <fullName evidence="1">Uncharacterized protein</fullName>
    </submittedName>
</protein>
<reference evidence="1" key="2">
    <citation type="submission" date="2021-04" db="EMBL/GenBank/DDBJ databases">
        <authorList>
            <person name="Gilroy R."/>
        </authorList>
    </citation>
    <scope>NUCLEOTIDE SEQUENCE</scope>
    <source>
        <strain evidence="1">USASDec5-558</strain>
    </source>
</reference>
<reference evidence="1" key="1">
    <citation type="journal article" date="2021" name="PeerJ">
        <title>Extensive microbial diversity within the chicken gut microbiome revealed by metagenomics and culture.</title>
        <authorList>
            <person name="Gilroy R."/>
            <person name="Ravi A."/>
            <person name="Getino M."/>
            <person name="Pursley I."/>
            <person name="Horton D.L."/>
            <person name="Alikhan N.F."/>
            <person name="Baker D."/>
            <person name="Gharbi K."/>
            <person name="Hall N."/>
            <person name="Watson M."/>
            <person name="Adriaenssens E.M."/>
            <person name="Foster-Nyarko E."/>
            <person name="Jarju S."/>
            <person name="Secka A."/>
            <person name="Antonio M."/>
            <person name="Oren A."/>
            <person name="Chaudhuri R.R."/>
            <person name="La Ragione R."/>
            <person name="Hildebrand F."/>
            <person name="Pallen M.J."/>
        </authorList>
    </citation>
    <scope>NUCLEOTIDE SEQUENCE</scope>
    <source>
        <strain evidence="1">USASDec5-558</strain>
    </source>
</reference>
<proteinExistence type="predicted"/>
<accession>A0A9D1WEA0</accession>
<dbReference type="EMBL" id="DXEV01000177">
    <property type="protein sequence ID" value="HIX57591.1"/>
    <property type="molecule type" value="Genomic_DNA"/>
</dbReference>
<comment type="caution">
    <text evidence="1">The sequence shown here is derived from an EMBL/GenBank/DDBJ whole genome shotgun (WGS) entry which is preliminary data.</text>
</comment>
<evidence type="ECO:0000313" key="1">
    <source>
        <dbReference type="EMBL" id="HIX57591.1"/>
    </source>
</evidence>